<dbReference type="EMBL" id="MK250086">
    <property type="protein sequence ID" value="QDY51999.1"/>
    <property type="molecule type" value="Genomic_DNA"/>
</dbReference>
<feature type="transmembrane region" description="Helical" evidence="5">
    <location>
        <begin position="6"/>
        <end position="24"/>
    </location>
</feature>
<comment type="subcellular location">
    <subcellularLocation>
        <location evidence="1">Membrane</location>
        <topology evidence="1">Multi-pass membrane protein</topology>
    </subcellularLocation>
</comment>
<organism evidence="7">
    <name type="scientific">Mimiviridae sp. ChoanoV1</name>
    <dbReference type="NCBI Taxonomy" id="2596887"/>
    <lineage>
        <taxon>Viruses</taxon>
        <taxon>Varidnaviria</taxon>
        <taxon>Bamfordvirae</taxon>
        <taxon>Nucleocytoviricota</taxon>
        <taxon>Megaviricetes</taxon>
        <taxon>Imitervirales</taxon>
        <taxon>Schizomimiviridae</taxon>
    </lineage>
</organism>
<sequence length="202" mass="24539">MFFNILFGYLGYFFLNSYLQINNFNQKYISSINIIINSSLTFIFTTLFILDFITDYTILFILNLSKGFYIIDLLQNDYNKKQLIIKSIHHFISIMGVLTFMDYKYEISYLFQTEISNIPYEIRNILKNKNLNYPRLEIFLISVFYSLFFFQRIIYGYYNKNFICEKDNIQDCFLVNCIYILWCYWFILITNKLFSIIGKKIR</sequence>
<reference evidence="7" key="1">
    <citation type="submission" date="2018-11" db="EMBL/GenBank/DDBJ databases">
        <title>A distinct lineage of giant viruses engineers rhodopsin photosystems in predatory marine eukaryotes.</title>
        <authorList>
            <person name="Needham D.M."/>
            <person name="Yoshizawa S."/>
            <person name="Hosaka T."/>
            <person name="Poirier C."/>
            <person name="Choi C.-J."/>
            <person name="Hehenberger E."/>
            <person name="Irwin N.A.T."/>
            <person name="Wilken S."/>
            <person name="Yung C.-M."/>
            <person name="Bachy C."/>
            <person name="Kurihara R."/>
            <person name="Nakajima Y."/>
            <person name="Kojima K."/>
            <person name="Kimura-Someya T."/>
            <person name="Leonard G."/>
            <person name="Malmstrom R.R."/>
            <person name="Mende D."/>
            <person name="Olson D.K."/>
            <person name="Sudo Y."/>
            <person name="Sudek S."/>
            <person name="Richards T.A."/>
            <person name="DeLong E.F."/>
            <person name="Keeling P.J."/>
            <person name="Santoro A.E."/>
            <person name="Shirouzu M."/>
            <person name="Iwasaki W."/>
            <person name="Worden A.Z."/>
        </authorList>
    </citation>
    <scope>NUCLEOTIDE SEQUENCE</scope>
</reference>
<accession>A0A5B8HVC5</accession>
<evidence type="ECO:0000259" key="6">
    <source>
        <dbReference type="PROSITE" id="PS50922"/>
    </source>
</evidence>
<proteinExistence type="predicted"/>
<feature type="transmembrane region" description="Helical" evidence="5">
    <location>
        <begin position="136"/>
        <end position="158"/>
    </location>
</feature>
<evidence type="ECO:0000256" key="4">
    <source>
        <dbReference type="ARBA" id="ARBA00023136"/>
    </source>
</evidence>
<feature type="transmembrane region" description="Helical" evidence="5">
    <location>
        <begin position="173"/>
        <end position="194"/>
    </location>
</feature>
<dbReference type="PROSITE" id="PS50922">
    <property type="entry name" value="TLC"/>
    <property type="match status" value="1"/>
</dbReference>
<feature type="domain" description="TLC" evidence="6">
    <location>
        <begin position="19"/>
        <end position="198"/>
    </location>
</feature>
<evidence type="ECO:0000256" key="5">
    <source>
        <dbReference type="SAM" id="Phobius"/>
    </source>
</evidence>
<evidence type="ECO:0000256" key="1">
    <source>
        <dbReference type="ARBA" id="ARBA00004141"/>
    </source>
</evidence>
<gene>
    <name evidence="7" type="ORF">2_71</name>
</gene>
<dbReference type="InterPro" id="IPR006634">
    <property type="entry name" value="TLC-dom"/>
</dbReference>
<name>A0A5B8HVC5_9VIRU</name>
<evidence type="ECO:0000313" key="7">
    <source>
        <dbReference type="EMBL" id="QDY51999.1"/>
    </source>
</evidence>
<keyword evidence="4 5" id="KW-0472">Membrane</keyword>
<evidence type="ECO:0000256" key="2">
    <source>
        <dbReference type="ARBA" id="ARBA00022692"/>
    </source>
</evidence>
<protein>
    <recommendedName>
        <fullName evidence="6">TLC domain-containing protein</fullName>
    </recommendedName>
</protein>
<evidence type="ECO:0000256" key="3">
    <source>
        <dbReference type="ARBA" id="ARBA00022989"/>
    </source>
</evidence>
<dbReference type="GO" id="GO:0016020">
    <property type="term" value="C:membrane"/>
    <property type="evidence" value="ECO:0007669"/>
    <property type="project" value="UniProtKB-SubCell"/>
</dbReference>
<keyword evidence="2 5" id="KW-0812">Transmembrane</keyword>
<keyword evidence="3 5" id="KW-1133">Transmembrane helix</keyword>